<reference evidence="2 3" key="1">
    <citation type="journal article" date="2019" name="Int. J. Syst. Evol. Microbiol.">
        <title>The Global Catalogue of Microorganisms (GCM) 10K type strain sequencing project: providing services to taxonomists for standard genome sequencing and annotation.</title>
        <authorList>
            <consortium name="The Broad Institute Genomics Platform"/>
            <consortium name="The Broad Institute Genome Sequencing Center for Infectious Disease"/>
            <person name="Wu L."/>
            <person name="Ma J."/>
        </authorList>
    </citation>
    <scope>NUCLEOTIDE SEQUENCE [LARGE SCALE GENOMIC DNA]</scope>
    <source>
        <strain evidence="2 3">PSRA2</strain>
    </source>
</reference>
<comment type="caution">
    <text evidence="2">The sequence shown here is derived from an EMBL/GenBank/DDBJ whole genome shotgun (WGS) entry which is preliminary data.</text>
</comment>
<keyword evidence="1" id="KW-1133">Transmembrane helix</keyword>
<evidence type="ECO:0008006" key="4">
    <source>
        <dbReference type="Google" id="ProtNLM"/>
    </source>
</evidence>
<protein>
    <recommendedName>
        <fullName evidence="4">Alkaline shock response membrane anchor protein AmaP</fullName>
    </recommendedName>
</protein>
<dbReference type="RefSeq" id="WP_304450152.1">
    <property type="nucleotide sequence ID" value="NZ_JARRAH010000006.1"/>
</dbReference>
<evidence type="ECO:0000313" key="2">
    <source>
        <dbReference type="EMBL" id="MFC6838463.1"/>
    </source>
</evidence>
<dbReference type="Proteomes" id="UP001596406">
    <property type="component" value="Unassembled WGS sequence"/>
</dbReference>
<keyword evidence="3" id="KW-1185">Reference proteome</keyword>
<organism evidence="2 3">
    <name type="scientific">Halomarina ordinaria</name>
    <dbReference type="NCBI Taxonomy" id="3033939"/>
    <lineage>
        <taxon>Archaea</taxon>
        <taxon>Methanobacteriati</taxon>
        <taxon>Methanobacteriota</taxon>
        <taxon>Stenosarchaea group</taxon>
        <taxon>Halobacteria</taxon>
        <taxon>Halobacteriales</taxon>
        <taxon>Natronomonadaceae</taxon>
        <taxon>Halomarina</taxon>
    </lineage>
</organism>
<dbReference type="AlphaFoldDB" id="A0ABD5UDH2"/>
<proteinExistence type="predicted"/>
<dbReference type="Pfam" id="PF23933">
    <property type="entry name" value="DUF7269"/>
    <property type="match status" value="1"/>
</dbReference>
<accession>A0ABD5UDH2</accession>
<name>A0ABD5UDH2_9EURY</name>
<evidence type="ECO:0000313" key="3">
    <source>
        <dbReference type="Proteomes" id="UP001596406"/>
    </source>
</evidence>
<gene>
    <name evidence="2" type="ORF">ACFQHK_18445</name>
</gene>
<evidence type="ECO:0000256" key="1">
    <source>
        <dbReference type="SAM" id="Phobius"/>
    </source>
</evidence>
<feature type="transmembrane region" description="Helical" evidence="1">
    <location>
        <begin position="50"/>
        <end position="70"/>
    </location>
</feature>
<dbReference type="InterPro" id="IPR055693">
    <property type="entry name" value="DUF7269"/>
</dbReference>
<dbReference type="EMBL" id="JBHSXM010000006">
    <property type="protein sequence ID" value="MFC6838463.1"/>
    <property type="molecule type" value="Genomic_DNA"/>
</dbReference>
<keyword evidence="1" id="KW-0812">Transmembrane</keyword>
<feature type="transmembrane region" description="Helical" evidence="1">
    <location>
        <begin position="12"/>
        <end position="30"/>
    </location>
</feature>
<keyword evidence="1" id="KW-0472">Membrane</keyword>
<sequence length="206" mass="21126">MTGRLARALRYAVVAVGALGFVGALAVLAVPSLAGALPVEAAIEAAGSDYQLLAVFGGLAAVALLGMLVVRAVGRVEQADPPTPETVEGVPVVGSELDAVVADGLGLRATLFSDEPDRLRERLREEAVRTLMRVENCPRAQAERRVDEGSWTDDAAAAAFLAGGRAPVRSRLAAALRGRSWLQHGTAAAATAIATRAEGNPAGGAR</sequence>